<reference evidence="2 3" key="1">
    <citation type="journal article" date="2014" name="Nature">
        <title>The genomic substrate for adaptive radiation in African cichlid fish.</title>
        <authorList>
            <person name="Brawand D."/>
            <person name="Wagner C.E."/>
            <person name="Li Y.I."/>
            <person name="Malinsky M."/>
            <person name="Keller I."/>
            <person name="Fan S."/>
            <person name="Simakov O."/>
            <person name="Ng A.Y."/>
            <person name="Lim Z.W."/>
            <person name="Bezault E."/>
            <person name="Turner-Maier J."/>
            <person name="Johnson J."/>
            <person name="Alcazar R."/>
            <person name="Noh H.J."/>
            <person name="Russell P."/>
            <person name="Aken B."/>
            <person name="Alfoldi J."/>
            <person name="Amemiya C."/>
            <person name="Azzouzi N."/>
            <person name="Baroiller J.F."/>
            <person name="Barloy-Hubler F."/>
            <person name="Berlin A."/>
            <person name="Bloomquist R."/>
            <person name="Carleton K.L."/>
            <person name="Conte M.A."/>
            <person name="D'Cotta H."/>
            <person name="Eshel O."/>
            <person name="Gaffney L."/>
            <person name="Galibert F."/>
            <person name="Gante H.F."/>
            <person name="Gnerre S."/>
            <person name="Greuter L."/>
            <person name="Guyon R."/>
            <person name="Haddad N.S."/>
            <person name="Haerty W."/>
            <person name="Harris R.M."/>
            <person name="Hofmann H.A."/>
            <person name="Hourlier T."/>
            <person name="Hulata G."/>
            <person name="Jaffe D.B."/>
            <person name="Lara M."/>
            <person name="Lee A.P."/>
            <person name="MacCallum I."/>
            <person name="Mwaiko S."/>
            <person name="Nikaido M."/>
            <person name="Nishihara H."/>
            <person name="Ozouf-Costaz C."/>
            <person name="Penman D.J."/>
            <person name="Przybylski D."/>
            <person name="Rakotomanga M."/>
            <person name="Renn S.C.P."/>
            <person name="Ribeiro F.J."/>
            <person name="Ron M."/>
            <person name="Salzburger W."/>
            <person name="Sanchez-Pulido L."/>
            <person name="Santos M.E."/>
            <person name="Searle S."/>
            <person name="Sharpe T."/>
            <person name="Swofford R."/>
            <person name="Tan F.J."/>
            <person name="Williams L."/>
            <person name="Young S."/>
            <person name="Yin S."/>
            <person name="Okada N."/>
            <person name="Kocher T.D."/>
            <person name="Miska E.A."/>
            <person name="Lander E.S."/>
            <person name="Venkatesh B."/>
            <person name="Fernald R.D."/>
            <person name="Meyer A."/>
            <person name="Ponting C.P."/>
            <person name="Streelman J.T."/>
            <person name="Lindblad-Toh K."/>
            <person name="Seehausen O."/>
            <person name="Di Palma F."/>
        </authorList>
    </citation>
    <scope>NUCLEOTIDE SEQUENCE</scope>
</reference>
<sequence>MCTIYSALSTYSFVGMMKMCPPSTRVSLPPKSHTDHKQGMECRQLRLGCCCLSGSACFLIAVAICLICLVIFTRDKHSHDFPNIADTGKACKTCSRHSLSKSSNPFSSPEVIKNNLWLQYANFTVTSLTNYSCTFCMAARPLIMVTPVPDTSETCASDPHFSSNNSNYICKFLCDIYYTNSKTSSKMSKFCGHFIPSTDFIKPPILFEPPQNVFIPSELNVTDCFISSYGTTDVGTVNASCKYLWDVRNHYSSSDDALLYKTNYETTVKITKDCMTCRRSELVAKRPFVTSLQNPDQIAVGVWWLCGNGRLRSVLPQNWKGTCIRVKLIQETMIYPHVQSQAIPLHSRFKRSTHIFEDDSKVYIDAIGVPRGVPDQYKARNEIAAGFTSWIPFFGSVIETNKNTAWINYIYYNQQRFVNFTTHALKALGEQMHATSLMTWQNRIALDMLLAEKGGVCVIFGDACCTFIPNNTAADGSFTVALNKLEKLADELKENAGTEISIFKWFESIFGKGKALLLSLMTSVIVALALLTLCGCCVIPCVRDLTVRTLCKSV</sequence>
<dbReference type="PANTHER" id="PTHR10424">
    <property type="entry name" value="VIRAL ENVELOPE PROTEIN"/>
    <property type="match status" value="1"/>
</dbReference>
<evidence type="ECO:0000256" key="1">
    <source>
        <dbReference type="SAM" id="Phobius"/>
    </source>
</evidence>
<reference evidence="2" key="3">
    <citation type="submission" date="2025-09" db="UniProtKB">
        <authorList>
            <consortium name="Ensembl"/>
        </authorList>
    </citation>
    <scope>IDENTIFICATION</scope>
</reference>
<protein>
    <submittedName>
        <fullName evidence="2">Uncharacterized protein</fullName>
    </submittedName>
</protein>
<dbReference type="Pfam" id="PF00429">
    <property type="entry name" value="TLV_coat"/>
    <property type="match status" value="1"/>
</dbReference>
<dbReference type="Gene3D" id="1.10.287.210">
    <property type="match status" value="1"/>
</dbReference>
<evidence type="ECO:0000313" key="3">
    <source>
        <dbReference type="Proteomes" id="UP000265160"/>
    </source>
</evidence>
<organism evidence="2 3">
    <name type="scientific">Maylandia zebra</name>
    <name type="common">zebra mbuna</name>
    <dbReference type="NCBI Taxonomy" id="106582"/>
    <lineage>
        <taxon>Eukaryota</taxon>
        <taxon>Metazoa</taxon>
        <taxon>Chordata</taxon>
        <taxon>Craniata</taxon>
        <taxon>Vertebrata</taxon>
        <taxon>Euteleostomi</taxon>
        <taxon>Actinopterygii</taxon>
        <taxon>Neopterygii</taxon>
        <taxon>Teleostei</taxon>
        <taxon>Neoteleostei</taxon>
        <taxon>Acanthomorphata</taxon>
        <taxon>Ovalentaria</taxon>
        <taxon>Cichlomorphae</taxon>
        <taxon>Cichliformes</taxon>
        <taxon>Cichlidae</taxon>
        <taxon>African cichlids</taxon>
        <taxon>Pseudocrenilabrinae</taxon>
        <taxon>Haplochromini</taxon>
        <taxon>Maylandia</taxon>
        <taxon>Maylandia zebra complex</taxon>
    </lineage>
</organism>
<keyword evidence="3" id="KW-1185">Reference proteome</keyword>
<dbReference type="Ensembl" id="ENSMZET00005027501.1">
    <property type="protein sequence ID" value="ENSMZEP00005026644.1"/>
    <property type="gene ID" value="ENSMZEG00005019870.1"/>
</dbReference>
<keyword evidence="1" id="KW-1133">Transmembrane helix</keyword>
<name>A0A3P9CX30_9CICH</name>
<proteinExistence type="predicted"/>
<dbReference type="SUPFAM" id="SSF58069">
    <property type="entry name" value="Virus ectodomain"/>
    <property type="match status" value="1"/>
</dbReference>
<accession>A0A3P9CX30</accession>
<reference evidence="2" key="2">
    <citation type="submission" date="2025-08" db="UniProtKB">
        <authorList>
            <consortium name="Ensembl"/>
        </authorList>
    </citation>
    <scope>IDENTIFICATION</scope>
</reference>
<dbReference type="Proteomes" id="UP000265160">
    <property type="component" value="LG3"/>
</dbReference>
<dbReference type="GeneTree" id="ENSGT00530000064449"/>
<dbReference type="STRING" id="106582.ENSMZEP00005026644"/>
<keyword evidence="1" id="KW-0472">Membrane</keyword>
<dbReference type="AlphaFoldDB" id="A0A3P9CX30"/>
<dbReference type="InterPro" id="IPR018154">
    <property type="entry name" value="TLV/ENV_coat_polyprotein"/>
</dbReference>
<keyword evidence="1" id="KW-0812">Transmembrane</keyword>
<feature type="transmembrane region" description="Helical" evidence="1">
    <location>
        <begin position="516"/>
        <end position="542"/>
    </location>
</feature>
<feature type="transmembrane region" description="Helical" evidence="1">
    <location>
        <begin position="47"/>
        <end position="72"/>
    </location>
</feature>
<dbReference type="PANTHER" id="PTHR10424:SF80">
    <property type="entry name" value="ENVELOPE GLYCOPROTEIN"/>
    <property type="match status" value="1"/>
</dbReference>
<evidence type="ECO:0000313" key="2">
    <source>
        <dbReference type="Ensembl" id="ENSMZEP00005026644.1"/>
    </source>
</evidence>